<dbReference type="GO" id="GO:0004029">
    <property type="term" value="F:aldehyde dehydrogenase (NAD+) activity"/>
    <property type="evidence" value="ECO:0007669"/>
    <property type="project" value="TreeGrafter"/>
</dbReference>
<gene>
    <name evidence="2" type="ORF">OM33_01555</name>
</gene>
<organism evidence="2 3">
    <name type="scientific">Pseudoalteromonas piratica</name>
    <dbReference type="NCBI Taxonomy" id="1348114"/>
    <lineage>
        <taxon>Bacteria</taxon>
        <taxon>Pseudomonadati</taxon>
        <taxon>Pseudomonadota</taxon>
        <taxon>Gammaproteobacteria</taxon>
        <taxon>Alteromonadales</taxon>
        <taxon>Pseudoalteromonadaceae</taxon>
        <taxon>Pseudoalteromonas</taxon>
    </lineage>
</organism>
<keyword evidence="3" id="KW-1185">Reference proteome</keyword>
<dbReference type="Pfam" id="PF13460">
    <property type="entry name" value="NAD_binding_10"/>
    <property type="match status" value="1"/>
</dbReference>
<dbReference type="PANTHER" id="PTHR48079">
    <property type="entry name" value="PROTEIN YEEZ"/>
    <property type="match status" value="1"/>
</dbReference>
<dbReference type="Proteomes" id="UP000030341">
    <property type="component" value="Chromosome 1"/>
</dbReference>
<dbReference type="InterPro" id="IPR051783">
    <property type="entry name" value="NAD(P)-dependent_oxidoreduct"/>
</dbReference>
<evidence type="ECO:0000259" key="1">
    <source>
        <dbReference type="Pfam" id="PF13460"/>
    </source>
</evidence>
<dbReference type="OrthoDB" id="751203at2"/>
<dbReference type="STRING" id="1348114.OM33_01555"/>
<name>A0A0A7ED28_9GAMM</name>
<protein>
    <recommendedName>
        <fullName evidence="1">NAD(P)-binding domain-containing protein</fullName>
    </recommendedName>
</protein>
<dbReference type="HOGENOM" id="CLU_007383_11_1_6"/>
<sequence length="263" mass="29402">MTHISNNGVVVGAGWLGNPLANKLADSGWHVLKTSRLKKNEKDWVQFNVEQQVCDINLSEAVWFFCIPPGRTPEAQNAYREYLKTSLSVAKTQKAKRFIFCSTTGVYPNKPISFNENLEIDANTDKQLRLLQNEQIVKESGLNTVIVRLGGLMGPKRHPGRFLSGKTLSSSANASVNMVHQDDAVNGLLFIAEGDCQQPIINLVAPHHPTKEAFYDKATQLLGVLPVNFEKNECEPRIISSEKVRNLGFEFKHKDLFDALEHC</sequence>
<dbReference type="AlphaFoldDB" id="A0A0A7ED28"/>
<reference evidence="2 3" key="1">
    <citation type="submission" date="2014-11" db="EMBL/GenBank/DDBJ databases">
        <title>Complete Genome Sequence of Pseudoalteromonas sp. Strain OCN003 Isolated from Kaneohe Bay, Oahu, Hawaii.</title>
        <authorList>
            <person name="Beurmann S."/>
            <person name="Videau P."/>
            <person name="Ushijima B."/>
            <person name="Smith A.M."/>
            <person name="Aeby G.S."/>
            <person name="Callahan S.M."/>
            <person name="Belcaid M."/>
        </authorList>
    </citation>
    <scope>NUCLEOTIDE SEQUENCE [LARGE SCALE GENOMIC DNA]</scope>
    <source>
        <strain evidence="2 3">OCN003</strain>
    </source>
</reference>
<dbReference type="eggNOG" id="COG0451">
    <property type="taxonomic scope" value="Bacteria"/>
</dbReference>
<dbReference type="SUPFAM" id="SSF51735">
    <property type="entry name" value="NAD(P)-binding Rossmann-fold domains"/>
    <property type="match status" value="1"/>
</dbReference>
<accession>A0A0A7ED28</accession>
<dbReference type="GO" id="GO:0005737">
    <property type="term" value="C:cytoplasm"/>
    <property type="evidence" value="ECO:0007669"/>
    <property type="project" value="TreeGrafter"/>
</dbReference>
<feature type="domain" description="NAD(P)-binding" evidence="1">
    <location>
        <begin position="61"/>
        <end position="166"/>
    </location>
</feature>
<dbReference type="KEGG" id="pseo:OM33_01555"/>
<dbReference type="PANTHER" id="PTHR48079:SF6">
    <property type="entry name" value="NAD(P)-BINDING DOMAIN-CONTAINING PROTEIN-RELATED"/>
    <property type="match status" value="1"/>
</dbReference>
<proteinExistence type="predicted"/>
<dbReference type="Gene3D" id="3.40.50.720">
    <property type="entry name" value="NAD(P)-binding Rossmann-like Domain"/>
    <property type="match status" value="1"/>
</dbReference>
<dbReference type="InterPro" id="IPR036291">
    <property type="entry name" value="NAD(P)-bd_dom_sf"/>
</dbReference>
<evidence type="ECO:0000313" key="3">
    <source>
        <dbReference type="Proteomes" id="UP000030341"/>
    </source>
</evidence>
<dbReference type="InterPro" id="IPR016040">
    <property type="entry name" value="NAD(P)-bd_dom"/>
</dbReference>
<evidence type="ECO:0000313" key="2">
    <source>
        <dbReference type="EMBL" id="AIY63986.1"/>
    </source>
</evidence>
<dbReference type="EMBL" id="CP009888">
    <property type="protein sequence ID" value="AIY63986.1"/>
    <property type="molecule type" value="Genomic_DNA"/>
</dbReference>